<comment type="caution">
    <text evidence="1">The sequence shown here is derived from an EMBL/GenBank/DDBJ whole genome shotgun (WGS) entry which is preliminary data.</text>
</comment>
<evidence type="ECO:0000313" key="1">
    <source>
        <dbReference type="EMBL" id="MEP0865451.1"/>
    </source>
</evidence>
<protein>
    <recommendedName>
        <fullName evidence="3">Isopropylmalate/homocitrate/citramalate synthases</fullName>
    </recommendedName>
</protein>
<evidence type="ECO:0000313" key="2">
    <source>
        <dbReference type="Proteomes" id="UP001442494"/>
    </source>
</evidence>
<organism evidence="1 2">
    <name type="scientific">Funiculus sociatus GB2-A5</name>
    <dbReference type="NCBI Taxonomy" id="2933946"/>
    <lineage>
        <taxon>Bacteria</taxon>
        <taxon>Bacillati</taxon>
        <taxon>Cyanobacteriota</taxon>
        <taxon>Cyanophyceae</taxon>
        <taxon>Coleofasciculales</taxon>
        <taxon>Coleofasciculaceae</taxon>
        <taxon>Funiculus</taxon>
    </lineage>
</organism>
<dbReference type="RefSeq" id="WP_190421414.1">
    <property type="nucleotide sequence ID" value="NZ_JAMPKK010000026.1"/>
</dbReference>
<dbReference type="Proteomes" id="UP001442494">
    <property type="component" value="Unassembled WGS sequence"/>
</dbReference>
<dbReference type="InterPro" id="IPR055643">
    <property type="entry name" value="DUF7219"/>
</dbReference>
<accession>A0ABV0JPS4</accession>
<gene>
    <name evidence="1" type="ORF">NDI37_13345</name>
</gene>
<name>A0ABV0JPS4_9CYAN</name>
<proteinExistence type="predicted"/>
<evidence type="ECO:0008006" key="3">
    <source>
        <dbReference type="Google" id="ProtNLM"/>
    </source>
</evidence>
<sequence length="87" mass="9984">MTNPERASKNSFLYPQSRYYGSFSPEFLAFNANLQEFAQKVSYISALETGGKLSPEEAYDQIKCLWKQLKQSKKSMGINSDWSSETR</sequence>
<keyword evidence="2" id="KW-1185">Reference proteome</keyword>
<reference evidence="1 2" key="1">
    <citation type="submission" date="2022-04" db="EMBL/GenBank/DDBJ databases">
        <title>Positive selection, recombination, and allopatry shape intraspecific diversity of widespread and dominant cyanobacteria.</title>
        <authorList>
            <person name="Wei J."/>
            <person name="Shu W."/>
            <person name="Hu C."/>
        </authorList>
    </citation>
    <scope>NUCLEOTIDE SEQUENCE [LARGE SCALE GENOMIC DNA]</scope>
    <source>
        <strain evidence="1 2">GB2-A5</strain>
    </source>
</reference>
<dbReference type="Pfam" id="PF23856">
    <property type="entry name" value="DUF7219"/>
    <property type="match status" value="1"/>
</dbReference>
<dbReference type="EMBL" id="JAMPKK010000026">
    <property type="protein sequence ID" value="MEP0865451.1"/>
    <property type="molecule type" value="Genomic_DNA"/>
</dbReference>